<dbReference type="EMBL" id="UGVI01000001">
    <property type="protein sequence ID" value="SUE17245.1"/>
    <property type="molecule type" value="Genomic_DNA"/>
</dbReference>
<evidence type="ECO:0000313" key="7">
    <source>
        <dbReference type="Proteomes" id="UP000254569"/>
    </source>
</evidence>
<feature type="DNA-binding region" description="H-T-H motif" evidence="4">
    <location>
        <begin position="31"/>
        <end position="50"/>
    </location>
</feature>
<dbReference type="AlphaFoldDB" id="A0A379M770"/>
<accession>A0A379M770</accession>
<dbReference type="InterPro" id="IPR001647">
    <property type="entry name" value="HTH_TetR"/>
</dbReference>
<keyword evidence="2 4" id="KW-0238">DNA-binding</keyword>
<protein>
    <submittedName>
        <fullName evidence="6">TetR family transcriptional regulator</fullName>
    </submittedName>
</protein>
<dbReference type="GO" id="GO:0000976">
    <property type="term" value="F:transcription cis-regulatory region binding"/>
    <property type="evidence" value="ECO:0007669"/>
    <property type="project" value="TreeGrafter"/>
</dbReference>
<dbReference type="PANTHER" id="PTHR30055:SF234">
    <property type="entry name" value="HTH-TYPE TRANSCRIPTIONAL REGULATOR BETI"/>
    <property type="match status" value="1"/>
</dbReference>
<dbReference type="Proteomes" id="UP000254569">
    <property type="component" value="Unassembled WGS sequence"/>
</dbReference>
<dbReference type="RefSeq" id="WP_016932700.1">
    <property type="nucleotide sequence ID" value="NZ_LPZN01000035.1"/>
</dbReference>
<gene>
    <name evidence="6" type="ORF">NCTC13296_04145</name>
</gene>
<evidence type="ECO:0000256" key="1">
    <source>
        <dbReference type="ARBA" id="ARBA00023015"/>
    </source>
</evidence>
<dbReference type="SUPFAM" id="SSF46689">
    <property type="entry name" value="Homeodomain-like"/>
    <property type="match status" value="1"/>
</dbReference>
<keyword evidence="3" id="KW-0804">Transcription</keyword>
<evidence type="ECO:0000256" key="2">
    <source>
        <dbReference type="ARBA" id="ARBA00023125"/>
    </source>
</evidence>
<evidence type="ECO:0000256" key="4">
    <source>
        <dbReference type="PROSITE-ProRule" id="PRU00335"/>
    </source>
</evidence>
<organism evidence="6 7">
    <name type="scientific">Rhodococcus gordoniae</name>
    <dbReference type="NCBI Taxonomy" id="223392"/>
    <lineage>
        <taxon>Bacteria</taxon>
        <taxon>Bacillati</taxon>
        <taxon>Actinomycetota</taxon>
        <taxon>Actinomycetes</taxon>
        <taxon>Mycobacteriales</taxon>
        <taxon>Nocardiaceae</taxon>
        <taxon>Rhodococcus</taxon>
    </lineage>
</organism>
<name>A0A379M770_9NOCA</name>
<dbReference type="GO" id="GO:0003700">
    <property type="term" value="F:DNA-binding transcription factor activity"/>
    <property type="evidence" value="ECO:0007669"/>
    <property type="project" value="TreeGrafter"/>
</dbReference>
<keyword evidence="1" id="KW-0805">Transcription regulation</keyword>
<evidence type="ECO:0000259" key="5">
    <source>
        <dbReference type="PROSITE" id="PS50977"/>
    </source>
</evidence>
<dbReference type="PANTHER" id="PTHR30055">
    <property type="entry name" value="HTH-TYPE TRANSCRIPTIONAL REGULATOR RUTR"/>
    <property type="match status" value="1"/>
</dbReference>
<dbReference type="InterPro" id="IPR009057">
    <property type="entry name" value="Homeodomain-like_sf"/>
</dbReference>
<feature type="domain" description="HTH tetR-type" evidence="5">
    <location>
        <begin position="8"/>
        <end position="68"/>
    </location>
</feature>
<dbReference type="InterPro" id="IPR050109">
    <property type="entry name" value="HTH-type_TetR-like_transc_reg"/>
</dbReference>
<dbReference type="Gene3D" id="1.10.357.10">
    <property type="entry name" value="Tetracycline Repressor, domain 2"/>
    <property type="match status" value="1"/>
</dbReference>
<evidence type="ECO:0000313" key="6">
    <source>
        <dbReference type="EMBL" id="SUE17245.1"/>
    </source>
</evidence>
<evidence type="ECO:0000256" key="3">
    <source>
        <dbReference type="ARBA" id="ARBA00023163"/>
    </source>
</evidence>
<dbReference type="PROSITE" id="PS50977">
    <property type="entry name" value="HTH_TETR_2"/>
    <property type="match status" value="1"/>
</dbReference>
<keyword evidence="7" id="KW-1185">Reference proteome</keyword>
<dbReference type="Pfam" id="PF00440">
    <property type="entry name" value="TetR_N"/>
    <property type="match status" value="1"/>
</dbReference>
<dbReference type="PRINTS" id="PR00455">
    <property type="entry name" value="HTHTETR"/>
</dbReference>
<proteinExistence type="predicted"/>
<sequence length="214" mass="22514">MSNRLPADERRTQLVAAALELAEGGGVGAVTVRAVAEKAGVSLGVVHYCFDSKEALVVAMANAVIGELAGAMQAAFGVPAGGQQTGGVDCLRSMLHTGLRAMWSAIESTPGLQTLTYEITTYSLRHRTDGSPVSGDIAVQQYRLMDEQAHLFLDSCAEQCGVEWSLPTATVARLSLALLDGVVLRWLVDRDGDSTAAELGIIADIIASRAVERS</sequence>
<reference evidence="6 7" key="1">
    <citation type="submission" date="2018-06" db="EMBL/GenBank/DDBJ databases">
        <authorList>
            <consortium name="Pathogen Informatics"/>
            <person name="Doyle S."/>
        </authorList>
    </citation>
    <scope>NUCLEOTIDE SEQUENCE [LARGE SCALE GENOMIC DNA]</scope>
    <source>
        <strain evidence="6 7">NCTC13296</strain>
    </source>
</reference>